<gene>
    <name evidence="1" type="ORF">Poly41_56290</name>
</gene>
<dbReference type="RefSeq" id="WP_146530385.1">
    <property type="nucleotide sequence ID" value="NZ_SJPV01000012.1"/>
</dbReference>
<dbReference type="Proteomes" id="UP000319143">
    <property type="component" value="Unassembled WGS sequence"/>
</dbReference>
<keyword evidence="2" id="KW-1185">Reference proteome</keyword>
<dbReference type="AlphaFoldDB" id="A0A5C6DA48"/>
<name>A0A5C6DA48_9BACT</name>
<protein>
    <submittedName>
        <fullName evidence="1">Uncharacterized protein</fullName>
    </submittedName>
</protein>
<evidence type="ECO:0000313" key="2">
    <source>
        <dbReference type="Proteomes" id="UP000319143"/>
    </source>
</evidence>
<organism evidence="1 2">
    <name type="scientific">Novipirellula artificiosorum</name>
    <dbReference type="NCBI Taxonomy" id="2528016"/>
    <lineage>
        <taxon>Bacteria</taxon>
        <taxon>Pseudomonadati</taxon>
        <taxon>Planctomycetota</taxon>
        <taxon>Planctomycetia</taxon>
        <taxon>Pirellulales</taxon>
        <taxon>Pirellulaceae</taxon>
        <taxon>Novipirellula</taxon>
    </lineage>
</organism>
<evidence type="ECO:0000313" key="1">
    <source>
        <dbReference type="EMBL" id="TWU32651.1"/>
    </source>
</evidence>
<proteinExistence type="predicted"/>
<sequence>MQRRQFIAAAVGAVTAVSQTSAFCMNDTTCKRISLGLDGHSMRSMRWKKWKATELIEFAAEQRLDAALFNGLHCFESLEEANKLLTRQYANGFELPTLS</sequence>
<comment type="caution">
    <text evidence="1">The sequence shown here is derived from an EMBL/GenBank/DDBJ whole genome shotgun (WGS) entry which is preliminary data.</text>
</comment>
<reference evidence="1 2" key="1">
    <citation type="submission" date="2019-02" db="EMBL/GenBank/DDBJ databases">
        <title>Deep-cultivation of Planctomycetes and their phenomic and genomic characterization uncovers novel biology.</title>
        <authorList>
            <person name="Wiegand S."/>
            <person name="Jogler M."/>
            <person name="Boedeker C."/>
            <person name="Pinto D."/>
            <person name="Vollmers J."/>
            <person name="Rivas-Marin E."/>
            <person name="Kohn T."/>
            <person name="Peeters S.H."/>
            <person name="Heuer A."/>
            <person name="Rast P."/>
            <person name="Oberbeckmann S."/>
            <person name="Bunk B."/>
            <person name="Jeske O."/>
            <person name="Meyerdierks A."/>
            <person name="Storesund J.E."/>
            <person name="Kallscheuer N."/>
            <person name="Luecker S."/>
            <person name="Lage O.M."/>
            <person name="Pohl T."/>
            <person name="Merkel B.J."/>
            <person name="Hornburger P."/>
            <person name="Mueller R.-W."/>
            <person name="Bruemmer F."/>
            <person name="Labrenz M."/>
            <person name="Spormann A.M."/>
            <person name="Op Den Camp H."/>
            <person name="Overmann J."/>
            <person name="Amann R."/>
            <person name="Jetten M.S.M."/>
            <person name="Mascher T."/>
            <person name="Medema M.H."/>
            <person name="Devos D.P."/>
            <person name="Kaster A.-K."/>
            <person name="Ovreas L."/>
            <person name="Rohde M."/>
            <person name="Galperin M.Y."/>
            <person name="Jogler C."/>
        </authorList>
    </citation>
    <scope>NUCLEOTIDE SEQUENCE [LARGE SCALE GENOMIC DNA]</scope>
    <source>
        <strain evidence="1 2">Poly41</strain>
    </source>
</reference>
<accession>A0A5C6DA48</accession>
<dbReference type="EMBL" id="SJPV01000012">
    <property type="protein sequence ID" value="TWU32651.1"/>
    <property type="molecule type" value="Genomic_DNA"/>
</dbReference>